<organism evidence="1 2">
    <name type="scientific">Providencia stuartii (strain MRSN 2154)</name>
    <dbReference type="NCBI Taxonomy" id="1157951"/>
    <lineage>
        <taxon>Bacteria</taxon>
        <taxon>Pseudomonadati</taxon>
        <taxon>Pseudomonadota</taxon>
        <taxon>Gammaproteobacteria</taxon>
        <taxon>Enterobacterales</taxon>
        <taxon>Morganellaceae</taxon>
        <taxon>Providencia</taxon>
    </lineage>
</organism>
<name>A0A140NPX8_PROSM</name>
<dbReference type="AlphaFoldDB" id="A0A140NPX8"/>
<sequence length="77" mass="9162">MKGILFHKDYDYSASNECFKNYELLLDKQQSQEVKLFYFDGAKPKSKTPNLDRKLNRCFPRGRAYLKVSNSEVFNRM</sequence>
<dbReference type="HOGENOM" id="CLU_2651581_0_0_6"/>
<dbReference type="KEGG" id="psi:S70_16810"/>
<proteinExistence type="predicted"/>
<gene>
    <name evidence="1" type="ordered locus">S70_16810</name>
</gene>
<dbReference type="EMBL" id="CP003488">
    <property type="protein sequence ID" value="AFH95175.1"/>
    <property type="molecule type" value="Genomic_DNA"/>
</dbReference>
<reference evidence="2" key="2">
    <citation type="submission" date="2012-04" db="EMBL/GenBank/DDBJ databases">
        <title>Complete genome sequence of Providencia stuartii clinical isolate MRSN 2154.</title>
        <authorList>
            <person name="Clifford R.J."/>
            <person name="Hang J."/>
            <person name="Riley M.C."/>
            <person name="Onmus-Leone F."/>
            <person name="Kuschner R.A."/>
            <person name="Lesho E.P."/>
            <person name="Waterman P.E."/>
        </authorList>
    </citation>
    <scope>NUCLEOTIDE SEQUENCE [LARGE SCALE GENOMIC DNA]</scope>
    <source>
        <strain evidence="2">MRSN 2154</strain>
    </source>
</reference>
<accession>A0A140NPX8</accession>
<reference evidence="1 2" key="1">
    <citation type="journal article" date="2012" name="J. Bacteriol.">
        <title>Complete Genome Sequence of Providencia stuartii Clinical Isolate MRSN 2154.</title>
        <authorList>
            <person name="Clifford R.J."/>
            <person name="Hang J."/>
            <person name="Riley M.C."/>
            <person name="Onmus-Leone F."/>
            <person name="Kuschner R.A."/>
            <person name="Lesho E.P."/>
            <person name="Waterman P.E."/>
        </authorList>
    </citation>
    <scope>NUCLEOTIDE SEQUENCE [LARGE SCALE GENOMIC DNA]</scope>
    <source>
        <strain evidence="1 2">MRSN 2154</strain>
    </source>
</reference>
<dbReference type="Proteomes" id="UP000005012">
    <property type="component" value="Chromosome"/>
</dbReference>
<evidence type="ECO:0000313" key="2">
    <source>
        <dbReference type="Proteomes" id="UP000005012"/>
    </source>
</evidence>
<evidence type="ECO:0000313" key="1">
    <source>
        <dbReference type="EMBL" id="AFH95175.1"/>
    </source>
</evidence>
<protein>
    <submittedName>
        <fullName evidence="1">Uncharacterized protein</fullName>
    </submittedName>
</protein>